<dbReference type="AlphaFoldDB" id="A0A9P0P1X3"/>
<comment type="caution">
    <text evidence="1">The sequence shown here is derived from an EMBL/GenBank/DDBJ whole genome shotgun (WGS) entry which is preliminary data.</text>
</comment>
<protein>
    <submittedName>
        <fullName evidence="1">Uncharacterized protein</fullName>
    </submittedName>
</protein>
<dbReference type="Proteomes" id="UP001152888">
    <property type="component" value="Unassembled WGS sequence"/>
</dbReference>
<sequence>MVKTEIIENYNICDCEYCEIVIITKIVNIANIVNVVNIVNITNIVKTVRIRWKRFLQCVISVEIRR</sequence>
<dbReference type="EMBL" id="CAKOFQ010006734">
    <property type="protein sequence ID" value="CAH1966530.1"/>
    <property type="molecule type" value="Genomic_DNA"/>
</dbReference>
<organism evidence="1 2">
    <name type="scientific">Acanthoscelides obtectus</name>
    <name type="common">Bean weevil</name>
    <name type="synonym">Bruchus obtectus</name>
    <dbReference type="NCBI Taxonomy" id="200917"/>
    <lineage>
        <taxon>Eukaryota</taxon>
        <taxon>Metazoa</taxon>
        <taxon>Ecdysozoa</taxon>
        <taxon>Arthropoda</taxon>
        <taxon>Hexapoda</taxon>
        <taxon>Insecta</taxon>
        <taxon>Pterygota</taxon>
        <taxon>Neoptera</taxon>
        <taxon>Endopterygota</taxon>
        <taxon>Coleoptera</taxon>
        <taxon>Polyphaga</taxon>
        <taxon>Cucujiformia</taxon>
        <taxon>Chrysomeloidea</taxon>
        <taxon>Chrysomelidae</taxon>
        <taxon>Bruchinae</taxon>
        <taxon>Bruchini</taxon>
        <taxon>Acanthoscelides</taxon>
    </lineage>
</organism>
<accession>A0A9P0P1X3</accession>
<proteinExistence type="predicted"/>
<gene>
    <name evidence="1" type="ORF">ACAOBT_LOCUS6892</name>
</gene>
<reference evidence="1" key="1">
    <citation type="submission" date="2022-03" db="EMBL/GenBank/DDBJ databases">
        <authorList>
            <person name="Sayadi A."/>
        </authorList>
    </citation>
    <scope>NUCLEOTIDE SEQUENCE</scope>
</reference>
<evidence type="ECO:0000313" key="1">
    <source>
        <dbReference type="EMBL" id="CAH1966530.1"/>
    </source>
</evidence>
<name>A0A9P0P1X3_ACAOB</name>
<evidence type="ECO:0000313" key="2">
    <source>
        <dbReference type="Proteomes" id="UP001152888"/>
    </source>
</evidence>
<keyword evidence="2" id="KW-1185">Reference proteome</keyword>